<dbReference type="EMBL" id="JAUSSK010000004">
    <property type="protein sequence ID" value="MDQ0010817.1"/>
    <property type="molecule type" value="Genomic_DNA"/>
</dbReference>
<proteinExistence type="predicted"/>
<keyword evidence="1" id="KW-0472">Membrane</keyword>
<keyword evidence="3" id="KW-1185">Reference proteome</keyword>
<organism evidence="2 3">
    <name type="scientific">Luteibacter jiangsuensis</name>
    <dbReference type="NCBI Taxonomy" id="637577"/>
    <lineage>
        <taxon>Bacteria</taxon>
        <taxon>Pseudomonadati</taxon>
        <taxon>Pseudomonadota</taxon>
        <taxon>Gammaproteobacteria</taxon>
        <taxon>Lysobacterales</taxon>
        <taxon>Rhodanobacteraceae</taxon>
        <taxon>Luteibacter</taxon>
    </lineage>
</organism>
<protein>
    <submittedName>
        <fullName evidence="2">Uncharacterized protein</fullName>
    </submittedName>
</protein>
<evidence type="ECO:0000256" key="1">
    <source>
        <dbReference type="SAM" id="Phobius"/>
    </source>
</evidence>
<feature type="transmembrane region" description="Helical" evidence="1">
    <location>
        <begin position="75"/>
        <end position="97"/>
    </location>
</feature>
<evidence type="ECO:0000313" key="3">
    <source>
        <dbReference type="Proteomes" id="UP001237737"/>
    </source>
</evidence>
<sequence>MNYEHTTDALKAMLVISGRLEEWSSKLHKQSEDTQAAIRATREREEARFMQDILAMHEGQQRRIEAALRPRIVRAWQMVAALAGLGILLFTGFLLLLNRANTRLKAAEIRAGAAEIRADVQEALRHVDIVSCGGRPCIRIDRRTPIWKSGNAEYAVVDGGSAAGKKR</sequence>
<accession>A0ABT9T0P7</accession>
<reference evidence="2 3" key="1">
    <citation type="submission" date="2023-07" db="EMBL/GenBank/DDBJ databases">
        <title>Sorghum-associated microbial communities from plants grown in Nebraska, USA.</title>
        <authorList>
            <person name="Schachtman D."/>
        </authorList>
    </citation>
    <scope>NUCLEOTIDE SEQUENCE [LARGE SCALE GENOMIC DNA]</scope>
    <source>
        <strain evidence="2 3">CC60</strain>
    </source>
</reference>
<dbReference type="Proteomes" id="UP001237737">
    <property type="component" value="Unassembled WGS sequence"/>
</dbReference>
<keyword evidence="1" id="KW-1133">Transmembrane helix</keyword>
<comment type="caution">
    <text evidence="2">The sequence shown here is derived from an EMBL/GenBank/DDBJ whole genome shotgun (WGS) entry which is preliminary data.</text>
</comment>
<dbReference type="RefSeq" id="WP_306850912.1">
    <property type="nucleotide sequence ID" value="NZ_JAUSSK010000004.1"/>
</dbReference>
<name>A0ABT9T0P7_9GAMM</name>
<evidence type="ECO:0000313" key="2">
    <source>
        <dbReference type="EMBL" id="MDQ0010817.1"/>
    </source>
</evidence>
<gene>
    <name evidence="2" type="ORF">J2T07_003023</name>
</gene>
<keyword evidence="1" id="KW-0812">Transmembrane</keyword>